<proteinExistence type="predicted"/>
<dbReference type="Proteomes" id="UP001152300">
    <property type="component" value="Unassembled WGS sequence"/>
</dbReference>
<protein>
    <submittedName>
        <fullName evidence="1">Uncharacterized protein</fullName>
    </submittedName>
</protein>
<keyword evidence="2" id="KW-1185">Reference proteome</keyword>
<dbReference type="EMBL" id="JAPEIS010000003">
    <property type="protein sequence ID" value="KAJ8068034.1"/>
    <property type="molecule type" value="Genomic_DNA"/>
</dbReference>
<sequence>MVRAARPRTYLKPYDRRSLPGQYNFKRPMNRVNGLRGRQVVPKDFSSEDGPGRNKLPAVMTPARWGATQFHFVLLFFNSLCLATLKCKETFKCNNLKIGFEFIALSALKGAFTSENLTDT</sequence>
<comment type="caution">
    <text evidence="1">The sequence shown here is derived from an EMBL/GenBank/DDBJ whole genome shotgun (WGS) entry which is preliminary data.</text>
</comment>
<reference evidence="1" key="1">
    <citation type="submission" date="2022-11" db="EMBL/GenBank/DDBJ databases">
        <title>Genome Resource of Sclerotinia nivalis Strain SnTB1, a Plant Pathogen Isolated from American Ginseng.</title>
        <authorList>
            <person name="Fan S."/>
        </authorList>
    </citation>
    <scope>NUCLEOTIDE SEQUENCE</scope>
    <source>
        <strain evidence="1">SnTB1</strain>
    </source>
</reference>
<evidence type="ECO:0000313" key="2">
    <source>
        <dbReference type="Proteomes" id="UP001152300"/>
    </source>
</evidence>
<organism evidence="1 2">
    <name type="scientific">Sclerotinia nivalis</name>
    <dbReference type="NCBI Taxonomy" id="352851"/>
    <lineage>
        <taxon>Eukaryota</taxon>
        <taxon>Fungi</taxon>
        <taxon>Dikarya</taxon>
        <taxon>Ascomycota</taxon>
        <taxon>Pezizomycotina</taxon>
        <taxon>Leotiomycetes</taxon>
        <taxon>Helotiales</taxon>
        <taxon>Sclerotiniaceae</taxon>
        <taxon>Sclerotinia</taxon>
    </lineage>
</organism>
<gene>
    <name evidence="1" type="ORF">OCU04_003611</name>
</gene>
<dbReference type="AlphaFoldDB" id="A0A9X0AT42"/>
<accession>A0A9X0AT42</accession>
<evidence type="ECO:0000313" key="1">
    <source>
        <dbReference type="EMBL" id="KAJ8068034.1"/>
    </source>
</evidence>
<name>A0A9X0AT42_9HELO</name>